<evidence type="ECO:0000256" key="8">
    <source>
        <dbReference type="ARBA" id="ARBA00022989"/>
    </source>
</evidence>
<dbReference type="EMBL" id="UOFY01000017">
    <property type="protein sequence ID" value="VAX07510.1"/>
    <property type="molecule type" value="Genomic_DNA"/>
</dbReference>
<keyword evidence="3" id="KW-1003">Cell membrane</keyword>
<evidence type="ECO:0000256" key="10">
    <source>
        <dbReference type="ARBA" id="ARBA00023136"/>
    </source>
</evidence>
<proteinExistence type="predicted"/>
<dbReference type="SMART" id="SM00382">
    <property type="entry name" value="AAA"/>
    <property type="match status" value="1"/>
</dbReference>
<dbReference type="PROSITE" id="PS50893">
    <property type="entry name" value="ABC_TRANSPORTER_2"/>
    <property type="match status" value="1"/>
</dbReference>
<reference evidence="14" key="1">
    <citation type="submission" date="2018-06" db="EMBL/GenBank/DDBJ databases">
        <authorList>
            <person name="Zhirakovskaya E."/>
        </authorList>
    </citation>
    <scope>NUCLEOTIDE SEQUENCE</scope>
</reference>
<feature type="transmembrane region" description="Helical" evidence="11">
    <location>
        <begin position="135"/>
        <end position="159"/>
    </location>
</feature>
<dbReference type="PROSITE" id="PS50929">
    <property type="entry name" value="ABC_TM1F"/>
    <property type="match status" value="1"/>
</dbReference>
<evidence type="ECO:0000256" key="7">
    <source>
        <dbReference type="ARBA" id="ARBA00022967"/>
    </source>
</evidence>
<keyword evidence="4 11" id="KW-0812">Transmembrane</keyword>
<evidence type="ECO:0000256" key="2">
    <source>
        <dbReference type="ARBA" id="ARBA00022448"/>
    </source>
</evidence>
<comment type="subcellular location">
    <subcellularLocation>
        <location evidence="1">Membrane</location>
        <topology evidence="1">Multi-pass membrane protein</topology>
    </subcellularLocation>
</comment>
<organism evidence="14">
    <name type="scientific">hydrothermal vent metagenome</name>
    <dbReference type="NCBI Taxonomy" id="652676"/>
    <lineage>
        <taxon>unclassified sequences</taxon>
        <taxon>metagenomes</taxon>
        <taxon>ecological metagenomes</taxon>
    </lineage>
</organism>
<feature type="domain" description="ABC transmembrane type-1" evidence="13">
    <location>
        <begin position="28"/>
        <end position="306"/>
    </location>
</feature>
<keyword evidence="10 11" id="KW-0472">Membrane</keyword>
<feature type="transmembrane region" description="Helical" evidence="11">
    <location>
        <begin position="67"/>
        <end position="93"/>
    </location>
</feature>
<keyword evidence="6 14" id="KW-0067">ATP-binding</keyword>
<dbReference type="SUPFAM" id="SSF52540">
    <property type="entry name" value="P-loop containing nucleoside triphosphate hydrolases"/>
    <property type="match status" value="1"/>
</dbReference>
<name>A0A3B1BB01_9ZZZZ</name>
<evidence type="ECO:0000256" key="4">
    <source>
        <dbReference type="ARBA" id="ARBA00022692"/>
    </source>
</evidence>
<feature type="domain" description="ABC transporter" evidence="12">
    <location>
        <begin position="338"/>
        <end position="574"/>
    </location>
</feature>
<feature type="transmembrane region" description="Helical" evidence="11">
    <location>
        <begin position="165"/>
        <end position="185"/>
    </location>
</feature>
<dbReference type="Pfam" id="PF00664">
    <property type="entry name" value="ABC_membrane"/>
    <property type="match status" value="1"/>
</dbReference>
<dbReference type="GO" id="GO:0016887">
    <property type="term" value="F:ATP hydrolysis activity"/>
    <property type="evidence" value="ECO:0007669"/>
    <property type="project" value="InterPro"/>
</dbReference>
<gene>
    <name evidence="14" type="ORF">MNBD_GAMMA25-379</name>
</gene>
<protein>
    <submittedName>
        <fullName evidence="14">Lipid A export permease/ATP-binding protein MsbA</fullName>
    </submittedName>
</protein>
<accession>A0A3B1BB01</accession>
<evidence type="ECO:0000256" key="11">
    <source>
        <dbReference type="SAM" id="Phobius"/>
    </source>
</evidence>
<dbReference type="Gene3D" id="1.20.1560.10">
    <property type="entry name" value="ABC transporter type 1, transmembrane domain"/>
    <property type="match status" value="1"/>
</dbReference>
<keyword evidence="8 11" id="KW-1133">Transmembrane helix</keyword>
<evidence type="ECO:0000256" key="1">
    <source>
        <dbReference type="ARBA" id="ARBA00004141"/>
    </source>
</evidence>
<dbReference type="PANTHER" id="PTHR43394">
    <property type="entry name" value="ATP-DEPENDENT PERMEASE MDL1, MITOCHONDRIAL"/>
    <property type="match status" value="1"/>
</dbReference>
<evidence type="ECO:0000256" key="9">
    <source>
        <dbReference type="ARBA" id="ARBA00023055"/>
    </source>
</evidence>
<evidence type="ECO:0000259" key="13">
    <source>
        <dbReference type="PROSITE" id="PS50929"/>
    </source>
</evidence>
<dbReference type="GO" id="GO:0034040">
    <property type="term" value="F:ATPase-coupled lipid transmembrane transporter activity"/>
    <property type="evidence" value="ECO:0007669"/>
    <property type="project" value="InterPro"/>
</dbReference>
<sequence length="579" mass="64447">MTEIQNTNATAVYRRLLSYVRPYTKMFVLAILGMILFAATEAAFARIIQPLFDDGFVKKDPTVLQWIPLVIIGIFAVRIVGSFLSDYCMAFVARSIIRDLRKQLFNQLLHLPVTYYDTSSSGVLLSKMVYDVEQLAEASSSVITVLIRDSLTILALLIMLMYYSAWLTLILVGITPVLAGLVVYISKRFRKLSHRIQKSMGNVSAVSEEVIGANREIKIFGGQDYESEQFDKVNNHNRRQFLRMAATNALSSPIIQFIVAIAFAVMIFFAFSLELKVGEFGSYLTAMLLLMQHAKRLTTINATLQRGIAAAQSVFDFLDHTPELDTGTKQLNKARGEIKYSQLNFKYNPEGEGILNNIELLIEPGQNVAFVGRSGAGKTTLVSLLPRFYDPSDGQILLDGYDIRDLTLENLRSHMALVSQHVTLFNDTIAHNIAYGDMESATENDIHQAAKAAHALEFIEKLPQGMQTMVGENGVLLSGGQRQRLAIARAILKDAPVLILDEATSALDTESERFIQSALEELMQNRTTLVIAHRLSTIEQADVIVVMDQGCIVEKGNHAELIAKNGHYAALHRMQFSEA</sequence>
<dbReference type="SUPFAM" id="SSF90123">
    <property type="entry name" value="ABC transporter transmembrane region"/>
    <property type="match status" value="1"/>
</dbReference>
<dbReference type="GO" id="GO:0016020">
    <property type="term" value="C:membrane"/>
    <property type="evidence" value="ECO:0007669"/>
    <property type="project" value="UniProtKB-SubCell"/>
</dbReference>
<dbReference type="Pfam" id="PF00005">
    <property type="entry name" value="ABC_tran"/>
    <property type="match status" value="1"/>
</dbReference>
<dbReference type="PANTHER" id="PTHR43394:SF1">
    <property type="entry name" value="ATP-BINDING CASSETTE SUB-FAMILY B MEMBER 10, MITOCHONDRIAL"/>
    <property type="match status" value="1"/>
</dbReference>
<keyword evidence="5" id="KW-0547">Nucleotide-binding</keyword>
<keyword evidence="7" id="KW-1278">Translocase</keyword>
<evidence type="ECO:0000256" key="6">
    <source>
        <dbReference type="ARBA" id="ARBA00022840"/>
    </source>
</evidence>
<evidence type="ECO:0000256" key="3">
    <source>
        <dbReference type="ARBA" id="ARBA00022475"/>
    </source>
</evidence>
<dbReference type="InterPro" id="IPR017871">
    <property type="entry name" value="ABC_transporter-like_CS"/>
</dbReference>
<dbReference type="AlphaFoldDB" id="A0A3B1BB01"/>
<dbReference type="InterPro" id="IPR011527">
    <property type="entry name" value="ABC1_TM_dom"/>
</dbReference>
<dbReference type="PROSITE" id="PS00211">
    <property type="entry name" value="ABC_TRANSPORTER_1"/>
    <property type="match status" value="1"/>
</dbReference>
<dbReference type="FunFam" id="3.40.50.300:FF:000218">
    <property type="entry name" value="Multidrug ABC transporter ATP-binding protein"/>
    <property type="match status" value="1"/>
</dbReference>
<evidence type="ECO:0000259" key="12">
    <source>
        <dbReference type="PROSITE" id="PS50893"/>
    </source>
</evidence>
<dbReference type="GO" id="GO:0015421">
    <property type="term" value="F:ABC-type oligopeptide transporter activity"/>
    <property type="evidence" value="ECO:0007669"/>
    <property type="project" value="TreeGrafter"/>
</dbReference>
<evidence type="ECO:0000313" key="14">
    <source>
        <dbReference type="EMBL" id="VAX07510.1"/>
    </source>
</evidence>
<keyword evidence="9" id="KW-0445">Lipid transport</keyword>
<dbReference type="InterPro" id="IPR027417">
    <property type="entry name" value="P-loop_NTPase"/>
</dbReference>
<feature type="transmembrane region" description="Helical" evidence="11">
    <location>
        <begin position="249"/>
        <end position="271"/>
    </location>
</feature>
<dbReference type="InterPro" id="IPR036640">
    <property type="entry name" value="ABC1_TM_sf"/>
</dbReference>
<dbReference type="InterPro" id="IPR003439">
    <property type="entry name" value="ABC_transporter-like_ATP-bd"/>
</dbReference>
<keyword evidence="2" id="KW-0813">Transport</keyword>
<evidence type="ECO:0000256" key="5">
    <source>
        <dbReference type="ARBA" id="ARBA00022741"/>
    </source>
</evidence>
<dbReference type="InterPro" id="IPR039421">
    <property type="entry name" value="Type_1_exporter"/>
</dbReference>
<feature type="transmembrane region" description="Helical" evidence="11">
    <location>
        <begin position="26"/>
        <end position="47"/>
    </location>
</feature>
<dbReference type="InterPro" id="IPR003593">
    <property type="entry name" value="AAA+_ATPase"/>
</dbReference>
<dbReference type="InterPro" id="IPR011917">
    <property type="entry name" value="ABC_transpr_lipidA"/>
</dbReference>
<dbReference type="NCBIfam" id="TIGR02203">
    <property type="entry name" value="MsbA_lipidA"/>
    <property type="match status" value="1"/>
</dbReference>
<dbReference type="Gene3D" id="3.40.50.300">
    <property type="entry name" value="P-loop containing nucleotide triphosphate hydrolases"/>
    <property type="match status" value="1"/>
</dbReference>
<dbReference type="GO" id="GO:0005524">
    <property type="term" value="F:ATP binding"/>
    <property type="evidence" value="ECO:0007669"/>
    <property type="project" value="UniProtKB-KW"/>
</dbReference>
<dbReference type="CDD" id="cd18552">
    <property type="entry name" value="ABC_6TM_MsbA_like"/>
    <property type="match status" value="1"/>
</dbReference>